<protein>
    <submittedName>
        <fullName evidence="2">ANK_REP_REGION domain-containing protein</fullName>
    </submittedName>
</protein>
<reference evidence="2" key="2">
    <citation type="submission" date="2016-11" db="UniProtKB">
        <authorList>
            <consortium name="WormBaseParasite"/>
        </authorList>
    </citation>
    <scope>IDENTIFICATION</scope>
</reference>
<dbReference type="AlphaFoldDB" id="A0A1I7VL26"/>
<organism evidence="1 2">
    <name type="scientific">Loa loa</name>
    <name type="common">Eye worm</name>
    <name type="synonym">Filaria loa</name>
    <dbReference type="NCBI Taxonomy" id="7209"/>
    <lineage>
        <taxon>Eukaryota</taxon>
        <taxon>Metazoa</taxon>
        <taxon>Ecdysozoa</taxon>
        <taxon>Nematoda</taxon>
        <taxon>Chromadorea</taxon>
        <taxon>Rhabditida</taxon>
        <taxon>Spirurina</taxon>
        <taxon>Spiruromorpha</taxon>
        <taxon>Filarioidea</taxon>
        <taxon>Onchocercidae</taxon>
        <taxon>Loa</taxon>
    </lineage>
</organism>
<reference evidence="1" key="1">
    <citation type="submission" date="2012-04" db="EMBL/GenBank/DDBJ databases">
        <title>The Genome Sequence of Loa loa.</title>
        <authorList>
            <consortium name="The Broad Institute Genome Sequencing Platform"/>
            <consortium name="Broad Institute Genome Sequencing Center for Infectious Disease"/>
            <person name="Nutman T.B."/>
            <person name="Fink D.L."/>
            <person name="Russ C."/>
            <person name="Young S."/>
            <person name="Zeng Q."/>
            <person name="Gargeya S."/>
            <person name="Alvarado L."/>
            <person name="Berlin A."/>
            <person name="Chapman S.B."/>
            <person name="Chen Z."/>
            <person name="Freedman E."/>
            <person name="Gellesch M."/>
            <person name="Goldberg J."/>
            <person name="Griggs A."/>
            <person name="Gujja S."/>
            <person name="Heilman E.R."/>
            <person name="Heiman D."/>
            <person name="Howarth C."/>
            <person name="Mehta T."/>
            <person name="Neiman D."/>
            <person name="Pearson M."/>
            <person name="Roberts A."/>
            <person name="Saif S."/>
            <person name="Shea T."/>
            <person name="Shenoy N."/>
            <person name="Sisk P."/>
            <person name="Stolte C."/>
            <person name="Sykes S."/>
            <person name="White J."/>
            <person name="Yandava C."/>
            <person name="Haas B."/>
            <person name="Henn M.R."/>
            <person name="Nusbaum C."/>
            <person name="Birren B."/>
        </authorList>
    </citation>
    <scope>NUCLEOTIDE SEQUENCE [LARGE SCALE GENOMIC DNA]</scope>
</reference>
<sequence>MFHSFHCNKQALSAGYHTALGRAISEIKSKHQNDELNDGFRKTLFTTNGSRIQNIWNGESRSYDIDLSQELEYNRSLYEQGKAHYLGSRTPDMPRRSFTLTSSLNQYPSDTESMHQPQWRIRSSVERSSSAVDIDGFVSMRRRKSDDKAFNADPKSILVPPIPYPRNCSLFSERLRRDRNSPSHSSLNFPITGKYITSKNSSDVKTTTTTCMQNISNGFIENDSVQLANGDVLAVGSKDPNNDVSAKRVCFQCCNLQKQLSDLSCRLKQATDEMNSKSVGELMRKTKEIVVIDKSVGGSCEILNDTITKWIKVEKKDTASDALLIEVDDKRTSISLADQVEMRWYKDIASSPVPEPQLHSIGVTTECHFECNTGAMVVKDHGCRNDVFTVMCDFSSMTGAIELVDSGTGSKQAVSLLKDSSSMTIPITSHSRLIQTEQIKTRTVCISTSPVNLPSDSAIQITQKDSYTVCDELMGRDVADAVTEMDIELNNGKEIRQRICCSTVALQTEFEPEQSEPRIIDDTEIAESLWLIPPRDRKDVAVGNEDDVIEVYETSDSITLCRELMLDSDDDDTICVVEETLSDPEDIDFESSKSAEQLLKQRIVDNLNIKTTSEVAKEIKTPRALGHARAAIVKKMLTEKSQPLSFIRGTATSKSWRLTTKKGDPLQYIVDRHKTQANSEFNI</sequence>
<evidence type="ECO:0000313" key="2">
    <source>
        <dbReference type="WBParaSite" id="EN70_3727"/>
    </source>
</evidence>
<keyword evidence="1" id="KW-1185">Reference proteome</keyword>
<name>A0A1I7VL26_LOALO</name>
<dbReference type="STRING" id="7209.A0A1I7VL26"/>
<evidence type="ECO:0000313" key="1">
    <source>
        <dbReference type="Proteomes" id="UP000095285"/>
    </source>
</evidence>
<dbReference type="Proteomes" id="UP000095285">
    <property type="component" value="Unassembled WGS sequence"/>
</dbReference>
<accession>A0A1I7VL26</accession>
<proteinExistence type="predicted"/>
<dbReference type="WBParaSite" id="EN70_3727">
    <property type="protein sequence ID" value="EN70_3727"/>
    <property type="gene ID" value="EN70_3727"/>
</dbReference>